<feature type="region of interest" description="Disordered" evidence="2">
    <location>
        <begin position="47"/>
        <end position="85"/>
    </location>
</feature>
<organism evidence="4 5">
    <name type="scientific">Batrachochytrium salamandrivorans</name>
    <dbReference type="NCBI Taxonomy" id="1357716"/>
    <lineage>
        <taxon>Eukaryota</taxon>
        <taxon>Fungi</taxon>
        <taxon>Fungi incertae sedis</taxon>
        <taxon>Chytridiomycota</taxon>
        <taxon>Chytridiomycota incertae sedis</taxon>
        <taxon>Chytridiomycetes</taxon>
        <taxon>Rhizophydiales</taxon>
        <taxon>Rhizophydiales incertae sedis</taxon>
        <taxon>Batrachochytrium</taxon>
    </lineage>
</organism>
<gene>
    <name evidence="4" type="ORF">BASA50_008659</name>
</gene>
<protein>
    <submittedName>
        <fullName evidence="4">Uncharacterized protein</fullName>
    </submittedName>
</protein>
<reference evidence="4 5" key="1">
    <citation type="submission" date="2021-02" db="EMBL/GenBank/DDBJ databases">
        <title>Variation within the Batrachochytrium salamandrivorans European outbreak.</title>
        <authorList>
            <person name="Kelly M."/>
            <person name="Pasmans F."/>
            <person name="Shea T.P."/>
            <person name="Munoz J.F."/>
            <person name="Carranza S."/>
            <person name="Cuomo C.A."/>
            <person name="Martel A."/>
        </authorList>
    </citation>
    <scope>NUCLEOTIDE SEQUENCE [LARGE SCALE GENOMIC DNA]</scope>
    <source>
        <strain evidence="4 5">AMFP18/2</strain>
    </source>
</reference>
<evidence type="ECO:0000256" key="1">
    <source>
        <dbReference type="SAM" id="Coils"/>
    </source>
</evidence>
<evidence type="ECO:0000256" key="3">
    <source>
        <dbReference type="SAM" id="SignalP"/>
    </source>
</evidence>
<dbReference type="Proteomes" id="UP001648503">
    <property type="component" value="Unassembled WGS sequence"/>
</dbReference>
<keyword evidence="1" id="KW-0175">Coiled coil</keyword>
<dbReference type="EMBL" id="JAFCIX010000406">
    <property type="protein sequence ID" value="KAH6591483.1"/>
    <property type="molecule type" value="Genomic_DNA"/>
</dbReference>
<feature type="coiled-coil region" evidence="1">
    <location>
        <begin position="129"/>
        <end position="156"/>
    </location>
</feature>
<name>A0ABQ8F6L6_9FUNG</name>
<proteinExistence type="predicted"/>
<comment type="caution">
    <text evidence="4">The sequence shown here is derived from an EMBL/GenBank/DDBJ whole genome shotgun (WGS) entry which is preliminary data.</text>
</comment>
<evidence type="ECO:0000313" key="5">
    <source>
        <dbReference type="Proteomes" id="UP001648503"/>
    </source>
</evidence>
<feature type="signal peptide" evidence="3">
    <location>
        <begin position="1"/>
        <end position="18"/>
    </location>
</feature>
<keyword evidence="3" id="KW-0732">Signal</keyword>
<keyword evidence="5" id="KW-1185">Reference proteome</keyword>
<feature type="chain" id="PRO_5046810358" evidence="3">
    <location>
        <begin position="19"/>
        <end position="212"/>
    </location>
</feature>
<sequence length="212" mass="23785">MKVNALVVAAMVITSVNADWLDRFINWLGYRYDSELVFPPSIPEHGPGSVLPSNLPDSTLDDAQDLDPYNQEPGDGSNDGDKKPTCNSIIADLKKLQVKMIELAQKYQDQLPAFYDLKSRVDGLKDEEMDDYHASRREVEATLEDIKAEFTNLNARYSEGWATLTGKGCVDDYIQLMAPAEMTQIGIFLDELQSSSEYEKAHEDDVVSLDKQ</sequence>
<evidence type="ECO:0000313" key="4">
    <source>
        <dbReference type="EMBL" id="KAH6591483.1"/>
    </source>
</evidence>
<accession>A0ABQ8F6L6</accession>
<evidence type="ECO:0000256" key="2">
    <source>
        <dbReference type="SAM" id="MobiDB-lite"/>
    </source>
</evidence>